<dbReference type="PROSITE" id="PS50172">
    <property type="entry name" value="BRCT"/>
    <property type="match status" value="1"/>
</dbReference>
<name>A0AAQ4FFT4_AMBAM</name>
<dbReference type="SUPFAM" id="SSF52113">
    <property type="entry name" value="BRCT domain"/>
    <property type="match status" value="1"/>
</dbReference>
<dbReference type="InterPro" id="IPR053036">
    <property type="entry name" value="CellCycle_DNARepair_Reg"/>
</dbReference>
<dbReference type="AlphaFoldDB" id="A0AAQ4FFT4"/>
<dbReference type="Gene3D" id="3.40.50.10190">
    <property type="entry name" value="BRCT domain"/>
    <property type="match status" value="1"/>
</dbReference>
<dbReference type="Proteomes" id="UP001321473">
    <property type="component" value="Unassembled WGS sequence"/>
</dbReference>
<dbReference type="SMART" id="SM00292">
    <property type="entry name" value="BRCT"/>
    <property type="match status" value="1"/>
</dbReference>
<proteinExistence type="predicted"/>
<dbReference type="PANTHER" id="PTHR47667:SF1">
    <property type="entry name" value="REGULATOR OF TY1 TRANSPOSITION PROTEIN 107"/>
    <property type="match status" value="1"/>
</dbReference>
<protein>
    <recommendedName>
        <fullName evidence="1">BRCT domain-containing protein</fullName>
    </recommendedName>
</protein>
<gene>
    <name evidence="2" type="ORF">V5799_008162</name>
</gene>
<dbReference type="CDD" id="cd17714">
    <property type="entry name" value="BRCT_PAXIP1_rpt1"/>
    <property type="match status" value="1"/>
</dbReference>
<keyword evidence="3" id="KW-1185">Reference proteome</keyword>
<comment type="caution">
    <text evidence="2">The sequence shown here is derived from an EMBL/GenBank/DDBJ whole genome shotgun (WGS) entry which is preliminary data.</text>
</comment>
<reference evidence="2 3" key="1">
    <citation type="journal article" date="2023" name="Arcadia Sci">
        <title>De novo assembly of a long-read Amblyomma americanum tick genome.</title>
        <authorList>
            <person name="Chou S."/>
            <person name="Poskanzer K.E."/>
            <person name="Rollins M."/>
            <person name="Thuy-Boun P.S."/>
        </authorList>
    </citation>
    <scope>NUCLEOTIDE SEQUENCE [LARGE SCALE GENOMIC DNA]</scope>
    <source>
        <strain evidence="2">F_SG_1</strain>
        <tissue evidence="2">Salivary glands</tissue>
    </source>
</reference>
<dbReference type="InterPro" id="IPR036420">
    <property type="entry name" value="BRCT_dom_sf"/>
</dbReference>
<evidence type="ECO:0000313" key="3">
    <source>
        <dbReference type="Proteomes" id="UP001321473"/>
    </source>
</evidence>
<evidence type="ECO:0000259" key="1">
    <source>
        <dbReference type="PROSITE" id="PS50172"/>
    </source>
</evidence>
<accession>A0AAQ4FFT4</accession>
<evidence type="ECO:0000313" key="2">
    <source>
        <dbReference type="EMBL" id="KAK8785472.1"/>
    </source>
</evidence>
<dbReference type="PANTHER" id="PTHR47667">
    <property type="entry name" value="REGULATOR OF TY1 TRANSPOSITION PROTEIN 107"/>
    <property type="match status" value="1"/>
</dbReference>
<dbReference type="EMBL" id="JARKHS020003538">
    <property type="protein sequence ID" value="KAK8785472.1"/>
    <property type="molecule type" value="Genomic_DNA"/>
</dbReference>
<dbReference type="Pfam" id="PF16589">
    <property type="entry name" value="BRCT_2"/>
    <property type="match status" value="1"/>
</dbReference>
<organism evidence="2 3">
    <name type="scientific">Amblyomma americanum</name>
    <name type="common">Lone star tick</name>
    <dbReference type="NCBI Taxonomy" id="6943"/>
    <lineage>
        <taxon>Eukaryota</taxon>
        <taxon>Metazoa</taxon>
        <taxon>Ecdysozoa</taxon>
        <taxon>Arthropoda</taxon>
        <taxon>Chelicerata</taxon>
        <taxon>Arachnida</taxon>
        <taxon>Acari</taxon>
        <taxon>Parasitiformes</taxon>
        <taxon>Ixodida</taxon>
        <taxon>Ixodoidea</taxon>
        <taxon>Ixodidae</taxon>
        <taxon>Amblyomminae</taxon>
        <taxon>Amblyomma</taxon>
    </lineage>
</organism>
<dbReference type="InterPro" id="IPR001357">
    <property type="entry name" value="BRCT_dom"/>
</dbReference>
<sequence>MSSPDGHEEKALLFENVKFCLADDLQDDEEFQRLLFKHGGTLINYLSDNVTYVIADNPDSSTITEAQDLYEKPVVTSAWVRLSLKCGKLLPLEAFSPQKNQVFSNTVICPSQATFRDRYESCMGHGDFSWLKG</sequence>
<feature type="domain" description="BRCT" evidence="1">
    <location>
        <begin position="9"/>
        <end position="97"/>
    </location>
</feature>